<protein>
    <submittedName>
        <fullName evidence="1">Uncharacterized protein</fullName>
    </submittedName>
</protein>
<reference evidence="1" key="1">
    <citation type="submission" date="2022-10" db="EMBL/GenBank/DDBJ databases">
        <title>Cytochrome P450 Catalyzes Benzene Ring Formation in the Biosynthesis of Trialkyl-Substituted Aromatic Polyketides.</title>
        <authorList>
            <person name="Zhao E."/>
            <person name="Ge H."/>
        </authorList>
    </citation>
    <scope>NUCLEOTIDE SEQUENCE</scope>
    <source>
        <strain evidence="1">NA0869</strain>
    </source>
</reference>
<evidence type="ECO:0000313" key="1">
    <source>
        <dbReference type="EMBL" id="UYQ64390.1"/>
    </source>
</evidence>
<dbReference type="EMBL" id="CP107567">
    <property type="protein sequence ID" value="UYQ64390.1"/>
    <property type="molecule type" value="Genomic_DNA"/>
</dbReference>
<sequence>MVTRGVVSAAAAGSVPVAAGTAPNGITAPSGSAVMYLIFIMEGHYEFEQ</sequence>
<dbReference type="RefSeq" id="WP_264247188.1">
    <property type="nucleotide sequence ID" value="NZ_CP107567.1"/>
</dbReference>
<dbReference type="Proteomes" id="UP001163878">
    <property type="component" value="Chromosome"/>
</dbReference>
<organism evidence="1 2">
    <name type="scientific">Streptomyces peucetius</name>
    <dbReference type="NCBI Taxonomy" id="1950"/>
    <lineage>
        <taxon>Bacteria</taxon>
        <taxon>Bacillati</taxon>
        <taxon>Actinomycetota</taxon>
        <taxon>Actinomycetes</taxon>
        <taxon>Kitasatosporales</taxon>
        <taxon>Streptomycetaceae</taxon>
        <taxon>Streptomyces</taxon>
    </lineage>
</organism>
<evidence type="ECO:0000313" key="2">
    <source>
        <dbReference type="Proteomes" id="UP001163878"/>
    </source>
</evidence>
<keyword evidence="2" id="KW-1185">Reference proteome</keyword>
<name>A0ABY6IF92_STRPE</name>
<proteinExistence type="predicted"/>
<gene>
    <name evidence="1" type="ORF">OGH68_24920</name>
</gene>
<accession>A0ABY6IF92</accession>